<evidence type="ECO:0000313" key="4">
    <source>
        <dbReference type="EMBL" id="APG93713.1"/>
    </source>
</evidence>
<evidence type="ECO:0000256" key="1">
    <source>
        <dbReference type="ARBA" id="ARBA00023015"/>
    </source>
</evidence>
<keyword evidence="2" id="KW-0238">DNA-binding</keyword>
<dbReference type="RefSeq" id="WP_037385415.1">
    <property type="nucleotide sequence ID" value="NZ_CP013109.1"/>
</dbReference>
<dbReference type="OrthoDB" id="9803630at2"/>
<organism evidence="4 5">
    <name type="scientific">Sinorhizobium americanum</name>
    <dbReference type="NCBI Taxonomy" id="194963"/>
    <lineage>
        <taxon>Bacteria</taxon>
        <taxon>Pseudomonadati</taxon>
        <taxon>Pseudomonadota</taxon>
        <taxon>Alphaproteobacteria</taxon>
        <taxon>Hyphomicrobiales</taxon>
        <taxon>Rhizobiaceae</taxon>
        <taxon>Sinorhizobium/Ensifer group</taxon>
        <taxon>Sinorhizobium</taxon>
    </lineage>
</organism>
<accession>A0A1L3LUJ2</accession>
<dbReference type="GO" id="GO:0003677">
    <property type="term" value="F:DNA binding"/>
    <property type="evidence" value="ECO:0007669"/>
    <property type="project" value="UniProtKB-KW"/>
</dbReference>
<proteinExistence type="predicted"/>
<dbReference type="Pfam" id="PF03472">
    <property type="entry name" value="Autoind_bind"/>
    <property type="match status" value="1"/>
</dbReference>
<dbReference type="EMBL" id="CP013109">
    <property type="protein sequence ID" value="APG93713.1"/>
    <property type="molecule type" value="Genomic_DNA"/>
</dbReference>
<dbReference type="Gene3D" id="3.30.450.80">
    <property type="entry name" value="Transcription factor LuxR-like, autoinducer-binding domain"/>
    <property type="match status" value="1"/>
</dbReference>
<keyword evidence="1" id="KW-0805">Transcription regulation</keyword>
<keyword evidence="4" id="KW-0614">Plasmid</keyword>
<dbReference type="InterPro" id="IPR036693">
    <property type="entry name" value="TF_LuxR_autoind-bd_dom_sf"/>
</dbReference>
<dbReference type="SUPFAM" id="SSF75516">
    <property type="entry name" value="Pheromone-binding domain of LuxR-like quorum-sensing transcription factors"/>
    <property type="match status" value="1"/>
</dbReference>
<sequence>MDEDFRSLIDMAEAAHDERMIKNAVKNFAQACGFERFAYLQTEGLEVRTFNSYPKPWQDVYLNSHYARIDPVVTEAKRRMDVFAWTADDWPDRGTSELRRFRDQAVEHGIYSGVTIPVEGSFGSKMMLTLASSERKADISKLQDGRKALQVVMTIHYRLKIIGATMLVAPKRMLSPREAMCLMWAIKGRSAGDTAKLTGIKERTVQHYLDSARRKFDAKTVAQLVAIVKDRGLI</sequence>
<dbReference type="SMART" id="SM00421">
    <property type="entry name" value="HTH_LUXR"/>
    <property type="match status" value="1"/>
</dbReference>
<dbReference type="PROSITE" id="PS50043">
    <property type="entry name" value="HTH_LUXR_2"/>
    <property type="match status" value="1"/>
</dbReference>
<geneLocation type="plasmid" evidence="4 5">
    <name>B</name>
</geneLocation>
<evidence type="ECO:0000256" key="3">
    <source>
        <dbReference type="ARBA" id="ARBA00023163"/>
    </source>
</evidence>
<dbReference type="Pfam" id="PF00196">
    <property type="entry name" value="GerE"/>
    <property type="match status" value="1"/>
</dbReference>
<dbReference type="Gene3D" id="1.10.10.10">
    <property type="entry name" value="Winged helix-like DNA-binding domain superfamily/Winged helix DNA-binding domain"/>
    <property type="match status" value="1"/>
</dbReference>
<dbReference type="InterPro" id="IPR036388">
    <property type="entry name" value="WH-like_DNA-bd_sf"/>
</dbReference>
<dbReference type="CDD" id="cd06170">
    <property type="entry name" value="LuxR_C_like"/>
    <property type="match status" value="1"/>
</dbReference>
<dbReference type="InterPro" id="IPR000792">
    <property type="entry name" value="Tscrpt_reg_LuxR_C"/>
</dbReference>
<evidence type="ECO:0000313" key="5">
    <source>
        <dbReference type="Proteomes" id="UP000182306"/>
    </source>
</evidence>
<dbReference type="SUPFAM" id="SSF46894">
    <property type="entry name" value="C-terminal effector domain of the bipartite response regulators"/>
    <property type="match status" value="1"/>
</dbReference>
<gene>
    <name evidence="4" type="primary">traR</name>
    <name evidence="4" type="ORF">SAMCFNEI73_pB0517</name>
</gene>
<dbReference type="InterPro" id="IPR016032">
    <property type="entry name" value="Sig_transdc_resp-reg_C-effctor"/>
</dbReference>
<dbReference type="KEGG" id="same:SAMCFNEI73_pB0517"/>
<dbReference type="InterPro" id="IPR005143">
    <property type="entry name" value="TF_LuxR_autoind-bd_dom"/>
</dbReference>
<evidence type="ECO:0000256" key="2">
    <source>
        <dbReference type="ARBA" id="ARBA00023125"/>
    </source>
</evidence>
<reference evidence="4 5" key="1">
    <citation type="submission" date="2015-10" db="EMBL/GenBank/DDBJ databases">
        <title>Genomic differences between typical nodule nitrogen-fixing rhizobial strains and those coming from bean seeds.</title>
        <authorList>
            <person name="Peralta H."/>
            <person name="Aguilar-Vera A."/>
            <person name="Diaz R."/>
            <person name="Mora Y."/>
            <person name="Martinez-Batallar G."/>
            <person name="Salazar E."/>
            <person name="Vargas-Lagunas C."/>
            <person name="Encarnacion S."/>
            <person name="Girard L."/>
            <person name="Mora J."/>
        </authorList>
    </citation>
    <scope>NUCLEOTIDE SEQUENCE [LARGE SCALE GENOMIC DNA]</scope>
    <source>
        <strain evidence="4 5">CFNEI 73</strain>
        <plasmid evidence="4 5">B</plasmid>
    </source>
</reference>
<protein>
    <submittedName>
        <fullName evidence="4">Transcriptional activator protein TraR</fullName>
    </submittedName>
</protein>
<dbReference type="AlphaFoldDB" id="A0A1L3LUJ2"/>
<dbReference type="Proteomes" id="UP000182306">
    <property type="component" value="Plasmid B"/>
</dbReference>
<keyword evidence="5" id="KW-1185">Reference proteome</keyword>
<name>A0A1L3LUJ2_9HYPH</name>
<dbReference type="GO" id="GO:0006355">
    <property type="term" value="P:regulation of DNA-templated transcription"/>
    <property type="evidence" value="ECO:0007669"/>
    <property type="project" value="InterPro"/>
</dbReference>
<keyword evidence="3" id="KW-0804">Transcription</keyword>